<evidence type="ECO:0000313" key="1">
    <source>
        <dbReference type="EMBL" id="KAI4573026.1"/>
    </source>
</evidence>
<sequence>MLGTLAFLLAQFTEKVLPVETEAWREDKVSSRKKNIMEEDVGVWCVSVFSRDPQKMFALGSLSFGGVPSVHRHLASSSFIQYVVWTQDSDLAMASGQLSEVSDFWINLSPNDLNLSFSGESRAAGVIGPLTYEERSHWKDNLWKLFLVAIADLGVCRARSVGFALAEHNDSTLLCRRMSASHQFVNVCHYVGI</sequence>
<comment type="caution">
    <text evidence="1">The sequence shown here is derived from an EMBL/GenBank/DDBJ whole genome shotgun (WGS) entry which is preliminary data.</text>
</comment>
<protein>
    <submittedName>
        <fullName evidence="1">Uncharacterized protein</fullName>
    </submittedName>
</protein>
<reference evidence="1" key="1">
    <citation type="submission" date="2022-03" db="EMBL/GenBank/DDBJ databases">
        <title>Genomic analyses of argali, domestic sheep and their hybrids provide insights into chromosomal evolution, heterosis and genetic basis of agronomic traits.</title>
        <authorList>
            <person name="Li M."/>
        </authorList>
    </citation>
    <scope>NUCLEOTIDE SEQUENCE</scope>
    <source>
        <strain evidence="1">F1 hybrid</strain>
    </source>
</reference>
<gene>
    <name evidence="1" type="ORF">MJG53_012864</name>
</gene>
<keyword evidence="2" id="KW-1185">Reference proteome</keyword>
<name>A0ACB9ULN5_9CETA</name>
<dbReference type="EMBL" id="CM043040">
    <property type="protein sequence ID" value="KAI4573026.1"/>
    <property type="molecule type" value="Genomic_DNA"/>
</dbReference>
<proteinExistence type="predicted"/>
<dbReference type="Proteomes" id="UP001057279">
    <property type="component" value="Linkage Group LG15"/>
</dbReference>
<organism evidence="1 2">
    <name type="scientific">Ovis ammon polii x Ovis aries</name>
    <dbReference type="NCBI Taxonomy" id="2918886"/>
    <lineage>
        <taxon>Eukaryota</taxon>
        <taxon>Metazoa</taxon>
        <taxon>Chordata</taxon>
        <taxon>Craniata</taxon>
        <taxon>Vertebrata</taxon>
        <taxon>Euteleostomi</taxon>
        <taxon>Mammalia</taxon>
        <taxon>Eutheria</taxon>
        <taxon>Laurasiatheria</taxon>
        <taxon>Artiodactyla</taxon>
        <taxon>Ruminantia</taxon>
        <taxon>Pecora</taxon>
        <taxon>Bovidae</taxon>
        <taxon>Caprinae</taxon>
        <taxon>Ovis</taxon>
    </lineage>
</organism>
<accession>A0ACB9ULN5</accession>
<evidence type="ECO:0000313" key="2">
    <source>
        <dbReference type="Proteomes" id="UP001057279"/>
    </source>
</evidence>